<feature type="compositionally biased region" description="Basic residues" evidence="1">
    <location>
        <begin position="358"/>
        <end position="368"/>
    </location>
</feature>
<evidence type="ECO:0000313" key="3">
    <source>
        <dbReference type="Proteomes" id="UP000054321"/>
    </source>
</evidence>
<dbReference type="AlphaFoldDB" id="A0A0C3HW34"/>
<dbReference type="InParanoid" id="A0A0C3HW34"/>
<gene>
    <name evidence="2" type="ORF">OIDMADRAFT_176522</name>
</gene>
<feature type="region of interest" description="Disordered" evidence="1">
    <location>
        <begin position="232"/>
        <end position="267"/>
    </location>
</feature>
<feature type="compositionally biased region" description="Polar residues" evidence="1">
    <location>
        <begin position="281"/>
        <end position="292"/>
    </location>
</feature>
<reference evidence="2 3" key="1">
    <citation type="submission" date="2014-04" db="EMBL/GenBank/DDBJ databases">
        <authorList>
            <consortium name="DOE Joint Genome Institute"/>
            <person name="Kuo A."/>
            <person name="Martino E."/>
            <person name="Perotto S."/>
            <person name="Kohler A."/>
            <person name="Nagy L.G."/>
            <person name="Floudas D."/>
            <person name="Copeland A."/>
            <person name="Barry K.W."/>
            <person name="Cichocki N."/>
            <person name="Veneault-Fourrey C."/>
            <person name="LaButti K."/>
            <person name="Lindquist E.A."/>
            <person name="Lipzen A."/>
            <person name="Lundell T."/>
            <person name="Morin E."/>
            <person name="Murat C."/>
            <person name="Sun H."/>
            <person name="Tunlid A."/>
            <person name="Henrissat B."/>
            <person name="Grigoriev I.V."/>
            <person name="Hibbett D.S."/>
            <person name="Martin F."/>
            <person name="Nordberg H.P."/>
            <person name="Cantor M.N."/>
            <person name="Hua S.X."/>
        </authorList>
    </citation>
    <scope>NUCLEOTIDE SEQUENCE [LARGE SCALE GENOMIC DNA]</scope>
    <source>
        <strain evidence="2 3">Zn</strain>
    </source>
</reference>
<proteinExistence type="predicted"/>
<feature type="region of interest" description="Disordered" evidence="1">
    <location>
        <begin position="325"/>
        <end position="471"/>
    </location>
</feature>
<organism evidence="2 3">
    <name type="scientific">Oidiodendron maius (strain Zn)</name>
    <dbReference type="NCBI Taxonomy" id="913774"/>
    <lineage>
        <taxon>Eukaryota</taxon>
        <taxon>Fungi</taxon>
        <taxon>Dikarya</taxon>
        <taxon>Ascomycota</taxon>
        <taxon>Pezizomycotina</taxon>
        <taxon>Leotiomycetes</taxon>
        <taxon>Leotiomycetes incertae sedis</taxon>
        <taxon>Myxotrichaceae</taxon>
        <taxon>Oidiodendron</taxon>
    </lineage>
</organism>
<sequence length="471" mass="51321">MHGNGTFEWRNTGTFGSIFLITPKTQDKLDREYGASRIKISKIIKVVMSYPKIEPVIRVLCCNLHYDARNTADGCRSLWKESQRHNWLHGLAGLRQSGVPDWYIFEISRNLHGNTGDAEPISMEKVQLRFPIVNRVSSLTHRSCRIEKRVGLPKQQHGPRYPARRKSSQAPGRGKRPQHVPAISSMAPPHGRPTSTLLPIRRQEAKAVKLPLFTWYPQIRSISASIPEKFQSMQLPQSSGPTSPDQSQRESIPPPEVLTQSQTSHSQEPVLLRTQVNTAFNTQNLPQSRPRNSSPAPTSLLAAASSHIAASAMITTPSHHSQALNAYGTASGGSSPLAAAMNGDTEREPDASPGHTSMRIKNKTRSRSNMRAIATTEASEEVNEKATELASQKATATPAAKSTTKRTSKGIGKSAAKPTPKVALRTTAKSKPASKSTAKSVAKPVAKSATKATAKKARISDNDKKRKGKAI</sequence>
<dbReference type="EMBL" id="KN832871">
    <property type="protein sequence ID" value="KIN06457.1"/>
    <property type="molecule type" value="Genomic_DNA"/>
</dbReference>
<evidence type="ECO:0000313" key="2">
    <source>
        <dbReference type="EMBL" id="KIN06457.1"/>
    </source>
</evidence>
<accession>A0A0C3HW34</accession>
<feature type="region of interest" description="Disordered" evidence="1">
    <location>
        <begin position="281"/>
        <end position="300"/>
    </location>
</feature>
<dbReference type="STRING" id="913774.A0A0C3HW34"/>
<feature type="compositionally biased region" description="Low complexity" evidence="1">
    <location>
        <begin position="426"/>
        <end position="452"/>
    </location>
</feature>
<reference evidence="3" key="2">
    <citation type="submission" date="2015-01" db="EMBL/GenBank/DDBJ databases">
        <title>Evolutionary Origins and Diversification of the Mycorrhizal Mutualists.</title>
        <authorList>
            <consortium name="DOE Joint Genome Institute"/>
            <consortium name="Mycorrhizal Genomics Consortium"/>
            <person name="Kohler A."/>
            <person name="Kuo A."/>
            <person name="Nagy L.G."/>
            <person name="Floudas D."/>
            <person name="Copeland A."/>
            <person name="Barry K.W."/>
            <person name="Cichocki N."/>
            <person name="Veneault-Fourrey C."/>
            <person name="LaButti K."/>
            <person name="Lindquist E.A."/>
            <person name="Lipzen A."/>
            <person name="Lundell T."/>
            <person name="Morin E."/>
            <person name="Murat C."/>
            <person name="Riley R."/>
            <person name="Ohm R."/>
            <person name="Sun H."/>
            <person name="Tunlid A."/>
            <person name="Henrissat B."/>
            <person name="Grigoriev I.V."/>
            <person name="Hibbett D.S."/>
            <person name="Martin F."/>
        </authorList>
    </citation>
    <scope>NUCLEOTIDE SEQUENCE [LARGE SCALE GENOMIC DNA]</scope>
    <source>
        <strain evidence="3">Zn</strain>
    </source>
</reference>
<protein>
    <submittedName>
        <fullName evidence="2">Uncharacterized protein</fullName>
    </submittedName>
</protein>
<name>A0A0C3HW34_OIDMZ</name>
<feature type="compositionally biased region" description="Low complexity" evidence="1">
    <location>
        <begin position="390"/>
        <end position="402"/>
    </location>
</feature>
<dbReference type="HOGENOM" id="CLU_580169_0_0_1"/>
<keyword evidence="3" id="KW-1185">Reference proteome</keyword>
<feature type="region of interest" description="Disordered" evidence="1">
    <location>
        <begin position="148"/>
        <end position="196"/>
    </location>
</feature>
<evidence type="ECO:0000256" key="1">
    <source>
        <dbReference type="SAM" id="MobiDB-lite"/>
    </source>
</evidence>
<feature type="compositionally biased region" description="Polar residues" evidence="1">
    <location>
        <begin position="232"/>
        <end position="250"/>
    </location>
</feature>
<feature type="compositionally biased region" description="Basic residues" evidence="1">
    <location>
        <begin position="162"/>
        <end position="178"/>
    </location>
</feature>
<dbReference type="Proteomes" id="UP000054321">
    <property type="component" value="Unassembled WGS sequence"/>
</dbReference>
<feature type="compositionally biased region" description="Polar residues" evidence="1">
    <location>
        <begin position="258"/>
        <end position="267"/>
    </location>
</feature>